<dbReference type="InterPro" id="IPR001247">
    <property type="entry name" value="ExoRNase_PH_dom1"/>
</dbReference>
<proteinExistence type="inferred from homology"/>
<dbReference type="InterPro" id="IPR015847">
    <property type="entry name" value="ExoRNase_PH_dom2"/>
</dbReference>
<dbReference type="CDD" id="cd11362">
    <property type="entry name" value="RNase_PH_bact"/>
    <property type="match status" value="1"/>
</dbReference>
<dbReference type="NCBIfam" id="TIGR01966">
    <property type="entry name" value="RNasePH"/>
    <property type="match status" value="1"/>
</dbReference>
<dbReference type="FunFam" id="3.30.230.70:FF:000003">
    <property type="entry name" value="Ribonuclease PH"/>
    <property type="match status" value="1"/>
</dbReference>
<comment type="similarity">
    <text evidence="1">Belongs to the RNase PH family.</text>
</comment>
<evidence type="ECO:0000256" key="3">
    <source>
        <dbReference type="ARBA" id="ARBA00022555"/>
    </source>
</evidence>
<dbReference type="GO" id="GO:0009022">
    <property type="term" value="F:tRNA nucleotidyltransferase activity"/>
    <property type="evidence" value="ECO:0007669"/>
    <property type="project" value="InterPro"/>
</dbReference>
<dbReference type="InterPro" id="IPR027408">
    <property type="entry name" value="PNPase/RNase_PH_dom_sf"/>
</dbReference>
<feature type="non-terminal residue" evidence="8">
    <location>
        <position position="1"/>
    </location>
</feature>
<dbReference type="HAMAP" id="MF_00564">
    <property type="entry name" value="RNase_PH"/>
    <property type="match status" value="1"/>
</dbReference>
<dbReference type="SUPFAM" id="SSF54211">
    <property type="entry name" value="Ribosomal protein S5 domain 2-like"/>
    <property type="match status" value="1"/>
</dbReference>
<feature type="non-terminal residue" evidence="8">
    <location>
        <position position="271"/>
    </location>
</feature>
<dbReference type="GO" id="GO:0006364">
    <property type="term" value="P:rRNA processing"/>
    <property type="evidence" value="ECO:0007669"/>
    <property type="project" value="UniProtKB-KW"/>
</dbReference>
<dbReference type="Pfam" id="PF01138">
    <property type="entry name" value="RNase_PH"/>
    <property type="match status" value="1"/>
</dbReference>
<dbReference type="InterPro" id="IPR036345">
    <property type="entry name" value="ExoRNase_PH_dom2_sf"/>
</dbReference>
<keyword evidence="2" id="KW-0698">rRNA processing</keyword>
<feature type="domain" description="Exoribonuclease phosphorolytic" evidence="6">
    <location>
        <begin position="48"/>
        <end position="176"/>
    </location>
</feature>
<dbReference type="GO" id="GO:0008033">
    <property type="term" value="P:tRNA processing"/>
    <property type="evidence" value="ECO:0007669"/>
    <property type="project" value="UniProtKB-KW"/>
</dbReference>
<dbReference type="PANTHER" id="PTHR11953:SF0">
    <property type="entry name" value="EXOSOME COMPLEX COMPONENT RRP41"/>
    <property type="match status" value="1"/>
</dbReference>
<evidence type="ECO:0000256" key="4">
    <source>
        <dbReference type="ARBA" id="ARBA00022694"/>
    </source>
</evidence>
<name>A0A382S7D9_9ZZZZ</name>
<keyword evidence="5" id="KW-0694">RNA-binding</keyword>
<dbReference type="SUPFAM" id="SSF55666">
    <property type="entry name" value="Ribonuclease PH domain 2-like"/>
    <property type="match status" value="1"/>
</dbReference>
<accession>A0A382S7D9</accession>
<reference evidence="8" key="1">
    <citation type="submission" date="2018-05" db="EMBL/GenBank/DDBJ databases">
        <authorList>
            <person name="Lanie J.A."/>
            <person name="Ng W.-L."/>
            <person name="Kazmierczak K.M."/>
            <person name="Andrzejewski T.M."/>
            <person name="Davidsen T.M."/>
            <person name="Wayne K.J."/>
            <person name="Tettelin H."/>
            <person name="Glass J.I."/>
            <person name="Rusch D."/>
            <person name="Podicherti R."/>
            <person name="Tsui H.-C.T."/>
            <person name="Winkler M.E."/>
        </authorList>
    </citation>
    <scope>NUCLEOTIDE SEQUENCE</scope>
</reference>
<evidence type="ECO:0000313" key="8">
    <source>
        <dbReference type="EMBL" id="SVD05482.1"/>
    </source>
</evidence>
<dbReference type="Gene3D" id="3.30.230.70">
    <property type="entry name" value="GHMP Kinase, N-terminal domain"/>
    <property type="match status" value="1"/>
</dbReference>
<gene>
    <name evidence="8" type="ORF">METZ01_LOCUS358336</name>
</gene>
<dbReference type="Pfam" id="PF03725">
    <property type="entry name" value="RNase_PH_C"/>
    <property type="match status" value="1"/>
</dbReference>
<dbReference type="InterPro" id="IPR020568">
    <property type="entry name" value="Ribosomal_Su5_D2-typ_SF"/>
</dbReference>
<evidence type="ECO:0000256" key="2">
    <source>
        <dbReference type="ARBA" id="ARBA00022552"/>
    </source>
</evidence>
<dbReference type="AlphaFoldDB" id="A0A382S7D9"/>
<keyword evidence="3" id="KW-0820">tRNA-binding</keyword>
<sequence length="271" mass="29067">VKTLSQYAVDFHNENGEFTARIVSPLNQGPNNLSRATRIRSSNRSTTEQRPVKITAGYVPDAEGSALIETGNTVVMCAATVESKVPPWMRGKGTGWVTAEYSMLPRSTLERVRRERGKIGGRTQEIQRLIGRALRSVTDLAALGEISILLDCDVLRADGGTRTASITGAYIALHEALVGLVEAGTIKSIPVKDQIAAISVGIVEGVAMLDLDYSEDSVADVDMNIVMTGNGEFVELQGSGEEATFSKPQLTEMLSLAESGIKNLLTAQRMA</sequence>
<organism evidence="8">
    <name type="scientific">marine metagenome</name>
    <dbReference type="NCBI Taxonomy" id="408172"/>
    <lineage>
        <taxon>unclassified sequences</taxon>
        <taxon>metagenomes</taxon>
        <taxon>ecological metagenomes</taxon>
    </lineage>
</organism>
<dbReference type="GO" id="GO:0016075">
    <property type="term" value="P:rRNA catabolic process"/>
    <property type="evidence" value="ECO:0007669"/>
    <property type="project" value="TreeGrafter"/>
</dbReference>
<protein>
    <submittedName>
        <fullName evidence="8">Uncharacterized protein</fullName>
    </submittedName>
</protein>
<keyword evidence="4" id="KW-0819">tRNA processing</keyword>
<evidence type="ECO:0000259" key="6">
    <source>
        <dbReference type="Pfam" id="PF01138"/>
    </source>
</evidence>
<evidence type="ECO:0000256" key="1">
    <source>
        <dbReference type="ARBA" id="ARBA00006678"/>
    </source>
</evidence>
<feature type="domain" description="Exoribonuclease phosphorolytic" evidence="7">
    <location>
        <begin position="193"/>
        <end position="259"/>
    </location>
</feature>
<dbReference type="GO" id="GO:0000049">
    <property type="term" value="F:tRNA binding"/>
    <property type="evidence" value="ECO:0007669"/>
    <property type="project" value="UniProtKB-KW"/>
</dbReference>
<evidence type="ECO:0000256" key="5">
    <source>
        <dbReference type="ARBA" id="ARBA00022884"/>
    </source>
</evidence>
<dbReference type="InterPro" id="IPR050080">
    <property type="entry name" value="RNase_PH"/>
</dbReference>
<dbReference type="InterPro" id="IPR002381">
    <property type="entry name" value="RNase_PH_bac-type"/>
</dbReference>
<dbReference type="PANTHER" id="PTHR11953">
    <property type="entry name" value="EXOSOME COMPLEX COMPONENT"/>
    <property type="match status" value="1"/>
</dbReference>
<evidence type="ECO:0000259" key="7">
    <source>
        <dbReference type="Pfam" id="PF03725"/>
    </source>
</evidence>
<dbReference type="EMBL" id="UINC01126780">
    <property type="protein sequence ID" value="SVD05482.1"/>
    <property type="molecule type" value="Genomic_DNA"/>
</dbReference>